<keyword evidence="3 9" id="KW-0813">Transport</keyword>
<evidence type="ECO:0000256" key="2">
    <source>
        <dbReference type="ARBA" id="ARBA00006375"/>
    </source>
</evidence>
<evidence type="ECO:0000256" key="4">
    <source>
        <dbReference type="ARBA" id="ARBA00022692"/>
    </source>
</evidence>
<dbReference type="InterPro" id="IPR018108">
    <property type="entry name" value="MCP_transmembrane"/>
</dbReference>
<dbReference type="GO" id="GO:0016020">
    <property type="term" value="C:membrane"/>
    <property type="evidence" value="ECO:0007669"/>
    <property type="project" value="UniProtKB-SubCell"/>
</dbReference>
<reference evidence="11 12" key="1">
    <citation type="journal article" date="2013" name="BMC Genomics">
        <title>Reconstruction of the lipid metabolism for the microalga Monoraphidium neglectum from its genome sequence reveals characteristics suitable for biofuel production.</title>
        <authorList>
            <person name="Bogen C."/>
            <person name="Al-Dilaimi A."/>
            <person name="Albersmeier A."/>
            <person name="Wichmann J."/>
            <person name="Grundmann M."/>
            <person name="Rupp O."/>
            <person name="Lauersen K.J."/>
            <person name="Blifernez-Klassen O."/>
            <person name="Kalinowski J."/>
            <person name="Goesmann A."/>
            <person name="Mussgnug J.H."/>
            <person name="Kruse O."/>
        </authorList>
    </citation>
    <scope>NUCLEOTIDE SEQUENCE [LARGE SCALE GENOMIC DNA]</scope>
    <source>
        <strain evidence="11 12">SAG 48.87</strain>
    </source>
</reference>
<dbReference type="Pfam" id="PF00153">
    <property type="entry name" value="Mito_carr"/>
    <property type="match status" value="1"/>
</dbReference>
<name>A0A0D2M321_9CHLO</name>
<evidence type="ECO:0000256" key="5">
    <source>
        <dbReference type="ARBA" id="ARBA00022737"/>
    </source>
</evidence>
<feature type="region of interest" description="Disordered" evidence="10">
    <location>
        <begin position="22"/>
        <end position="45"/>
    </location>
</feature>
<accession>A0A0D2M321</accession>
<dbReference type="Proteomes" id="UP000054498">
    <property type="component" value="Unassembled WGS sequence"/>
</dbReference>
<feature type="repeat" description="Solcar" evidence="8">
    <location>
        <begin position="107"/>
        <end position="194"/>
    </location>
</feature>
<dbReference type="RefSeq" id="XP_013897024.1">
    <property type="nucleotide sequence ID" value="XM_014041570.1"/>
</dbReference>
<evidence type="ECO:0000256" key="10">
    <source>
        <dbReference type="SAM" id="MobiDB-lite"/>
    </source>
</evidence>
<evidence type="ECO:0000256" key="7">
    <source>
        <dbReference type="ARBA" id="ARBA00023136"/>
    </source>
</evidence>
<dbReference type="GeneID" id="25742834"/>
<comment type="subcellular location">
    <subcellularLocation>
        <location evidence="1">Membrane</location>
        <topology evidence="1">Multi-pass membrane protein</topology>
    </subcellularLocation>
</comment>
<keyword evidence="6" id="KW-1133">Transmembrane helix</keyword>
<dbReference type="OrthoDB" id="10600834at2759"/>
<sequence>MAVAARLRAGWVALRGPARRRGARRSLQAGEGTSGDTGDNGDALTRTKRGRHKALIAAVAYALEAIPYDVSELVVVGNLNDGRAAAEAAAARGGGGGVMAALALSVPQAAWDVGVGAVAGAAAVVASMPFDVVKTYMQVNPSCSGGLGGFAATARQLVAQGGPGALWLGLAPRLAHQVPGACICWWAIHAVQRHMMTHHYDTGADGGGHQGH</sequence>
<keyword evidence="12" id="KW-1185">Reference proteome</keyword>
<evidence type="ECO:0000256" key="1">
    <source>
        <dbReference type="ARBA" id="ARBA00004141"/>
    </source>
</evidence>
<dbReference type="Gene3D" id="1.50.40.10">
    <property type="entry name" value="Mitochondrial carrier domain"/>
    <property type="match status" value="1"/>
</dbReference>
<evidence type="ECO:0000256" key="9">
    <source>
        <dbReference type="RuleBase" id="RU000488"/>
    </source>
</evidence>
<keyword evidence="5" id="KW-0677">Repeat</keyword>
<keyword evidence="4 8" id="KW-0812">Transmembrane</keyword>
<dbReference type="InterPro" id="IPR023395">
    <property type="entry name" value="MCP_dom_sf"/>
</dbReference>
<proteinExistence type="inferred from homology"/>
<dbReference type="STRING" id="145388.A0A0D2M321"/>
<dbReference type="KEGG" id="mng:MNEG_9959"/>
<evidence type="ECO:0000313" key="11">
    <source>
        <dbReference type="EMBL" id="KIY98004.1"/>
    </source>
</evidence>
<protein>
    <submittedName>
        <fullName evidence="11">Uncharacterized protein</fullName>
    </submittedName>
</protein>
<evidence type="ECO:0000256" key="8">
    <source>
        <dbReference type="PROSITE-ProRule" id="PRU00282"/>
    </source>
</evidence>
<dbReference type="AlphaFoldDB" id="A0A0D2M321"/>
<evidence type="ECO:0000256" key="6">
    <source>
        <dbReference type="ARBA" id="ARBA00022989"/>
    </source>
</evidence>
<dbReference type="PROSITE" id="PS50920">
    <property type="entry name" value="SOLCAR"/>
    <property type="match status" value="1"/>
</dbReference>
<dbReference type="EMBL" id="KK102346">
    <property type="protein sequence ID" value="KIY98004.1"/>
    <property type="molecule type" value="Genomic_DNA"/>
</dbReference>
<keyword evidence="7 8" id="KW-0472">Membrane</keyword>
<comment type="similarity">
    <text evidence="2 9">Belongs to the mitochondrial carrier (TC 2.A.29) family.</text>
</comment>
<dbReference type="PANTHER" id="PTHR45667">
    <property type="entry name" value="S-ADENOSYLMETHIONINE MITOCHONDRIAL CARRIER PROTEIN"/>
    <property type="match status" value="1"/>
</dbReference>
<organism evidence="11 12">
    <name type="scientific">Monoraphidium neglectum</name>
    <dbReference type="NCBI Taxonomy" id="145388"/>
    <lineage>
        <taxon>Eukaryota</taxon>
        <taxon>Viridiplantae</taxon>
        <taxon>Chlorophyta</taxon>
        <taxon>core chlorophytes</taxon>
        <taxon>Chlorophyceae</taxon>
        <taxon>CS clade</taxon>
        <taxon>Sphaeropleales</taxon>
        <taxon>Selenastraceae</taxon>
        <taxon>Monoraphidium</taxon>
    </lineage>
</organism>
<gene>
    <name evidence="11" type="ORF">MNEG_9959</name>
</gene>
<evidence type="ECO:0000256" key="3">
    <source>
        <dbReference type="ARBA" id="ARBA00022448"/>
    </source>
</evidence>
<evidence type="ECO:0000313" key="12">
    <source>
        <dbReference type="Proteomes" id="UP000054498"/>
    </source>
</evidence>
<dbReference type="SUPFAM" id="SSF103506">
    <property type="entry name" value="Mitochondrial carrier"/>
    <property type="match status" value="1"/>
</dbReference>